<dbReference type="EMBL" id="BAABAL010000005">
    <property type="protein sequence ID" value="GAA3998807.1"/>
    <property type="molecule type" value="Genomic_DNA"/>
</dbReference>
<name>A0ABP7RKH1_9PSEU</name>
<keyword evidence="1" id="KW-0812">Transmembrane</keyword>
<evidence type="ECO:0000313" key="2">
    <source>
        <dbReference type="EMBL" id="GAA3998807.1"/>
    </source>
</evidence>
<dbReference type="RefSeq" id="WP_344872720.1">
    <property type="nucleotide sequence ID" value="NZ_BAABAL010000005.1"/>
</dbReference>
<comment type="caution">
    <text evidence="2">The sequence shown here is derived from an EMBL/GenBank/DDBJ whole genome shotgun (WGS) entry which is preliminary data.</text>
</comment>
<evidence type="ECO:0000313" key="3">
    <source>
        <dbReference type="Proteomes" id="UP001501747"/>
    </source>
</evidence>
<proteinExistence type="predicted"/>
<gene>
    <name evidence="2" type="ORF">GCM10022247_18800</name>
</gene>
<keyword evidence="1" id="KW-0472">Membrane</keyword>
<dbReference type="Proteomes" id="UP001501747">
    <property type="component" value="Unassembled WGS sequence"/>
</dbReference>
<organism evidence="2 3">
    <name type="scientific">Allokutzneria multivorans</name>
    <dbReference type="NCBI Taxonomy" id="1142134"/>
    <lineage>
        <taxon>Bacteria</taxon>
        <taxon>Bacillati</taxon>
        <taxon>Actinomycetota</taxon>
        <taxon>Actinomycetes</taxon>
        <taxon>Pseudonocardiales</taxon>
        <taxon>Pseudonocardiaceae</taxon>
        <taxon>Allokutzneria</taxon>
    </lineage>
</organism>
<feature type="transmembrane region" description="Helical" evidence="1">
    <location>
        <begin position="51"/>
        <end position="75"/>
    </location>
</feature>
<reference evidence="3" key="1">
    <citation type="journal article" date="2019" name="Int. J. Syst. Evol. Microbiol.">
        <title>The Global Catalogue of Microorganisms (GCM) 10K type strain sequencing project: providing services to taxonomists for standard genome sequencing and annotation.</title>
        <authorList>
            <consortium name="The Broad Institute Genomics Platform"/>
            <consortium name="The Broad Institute Genome Sequencing Center for Infectious Disease"/>
            <person name="Wu L."/>
            <person name="Ma J."/>
        </authorList>
    </citation>
    <scope>NUCLEOTIDE SEQUENCE [LARGE SCALE GENOMIC DNA]</scope>
    <source>
        <strain evidence="3">JCM 17342</strain>
    </source>
</reference>
<keyword evidence="3" id="KW-1185">Reference proteome</keyword>
<protein>
    <submittedName>
        <fullName evidence="2">Uncharacterized protein</fullName>
    </submittedName>
</protein>
<sequence length="87" mass="9010">MKVKEEQLVREYLDRLGQPEEIVRAALEEQPTPLAPPAPAPAPVSSPATRVALIVVGVVGALVVLMMLAGVVLFMSSGGTGAPPVPQ</sequence>
<accession>A0ABP7RKH1</accession>
<keyword evidence="1" id="KW-1133">Transmembrane helix</keyword>
<evidence type="ECO:0000256" key="1">
    <source>
        <dbReference type="SAM" id="Phobius"/>
    </source>
</evidence>